<dbReference type="GO" id="GO:0005886">
    <property type="term" value="C:plasma membrane"/>
    <property type="evidence" value="ECO:0007669"/>
    <property type="project" value="UniProtKB-SubCell"/>
</dbReference>
<organism evidence="5">
    <name type="scientific">Candidatus Tenderia electrophaga</name>
    <dbReference type="NCBI Taxonomy" id="1748243"/>
    <lineage>
        <taxon>Bacteria</taxon>
        <taxon>Pseudomonadati</taxon>
        <taxon>Pseudomonadota</taxon>
        <taxon>Gammaproteobacteria</taxon>
        <taxon>Candidatus Tenderiales</taxon>
        <taxon>Candidatus Tenderiaceae</taxon>
        <taxon>Candidatus Tenderia</taxon>
    </lineage>
</organism>
<accession>A0A832J831</accession>
<evidence type="ECO:0000313" key="5">
    <source>
        <dbReference type="EMBL" id="HHJ80052.1"/>
    </source>
</evidence>
<gene>
    <name evidence="4 5" type="primary">hflD</name>
    <name evidence="5" type="ORF">ENJ65_00295</name>
</gene>
<dbReference type="GO" id="GO:0005737">
    <property type="term" value="C:cytoplasm"/>
    <property type="evidence" value="ECO:0007669"/>
    <property type="project" value="UniProtKB-SubCell"/>
</dbReference>
<comment type="similarity">
    <text evidence="4">Belongs to the HflD family.</text>
</comment>
<dbReference type="PANTHER" id="PTHR38100:SF1">
    <property type="entry name" value="HIGH FREQUENCY LYSOGENIZATION PROTEIN HFLD"/>
    <property type="match status" value="1"/>
</dbReference>
<dbReference type="HAMAP" id="MF_00695">
    <property type="entry name" value="HflD_protein"/>
    <property type="match status" value="1"/>
</dbReference>
<keyword evidence="2 4" id="KW-0963">Cytoplasm</keyword>
<sequence length="209" mass="23241">MEHTYREQVLAFAGVWQAVKLVQDIARTGTLDNDDFEACIKTLFVTDPDTTEEVYGSVQAMSLGLNTLLDQFGDATNNRDMELTKYVMSLMHLERKLEREPQVMQKIGNGIELAKSQAEHFGSVTHETVIASLAETYANTISTLASKIIDQGGQGYLSNPANAAKVRTLLLAGIRSTLLWYQCGGRRLGLLFSRNKLLKQAKQLQNETI</sequence>
<dbReference type="NCBIfam" id="NF001246">
    <property type="entry name" value="PRK00218.1-2"/>
    <property type="match status" value="1"/>
</dbReference>
<dbReference type="Proteomes" id="UP000885832">
    <property type="component" value="Unassembled WGS sequence"/>
</dbReference>
<name>A0A832J831_9GAMM</name>
<dbReference type="SUPFAM" id="SSF101322">
    <property type="entry name" value="YcfC-like"/>
    <property type="match status" value="1"/>
</dbReference>
<dbReference type="Gene3D" id="1.10.3890.10">
    <property type="entry name" value="HflD-like"/>
    <property type="match status" value="1"/>
</dbReference>
<dbReference type="InterPro" id="IPR035932">
    <property type="entry name" value="HflD-like_sf"/>
</dbReference>
<evidence type="ECO:0000256" key="3">
    <source>
        <dbReference type="ARBA" id="ARBA00023136"/>
    </source>
</evidence>
<comment type="subcellular location">
    <subcellularLocation>
        <location evidence="4">Cytoplasm</location>
    </subcellularLocation>
    <subcellularLocation>
        <location evidence="4">Cell membrane</location>
        <topology evidence="4">Peripheral membrane protein</topology>
        <orientation evidence="4">Cytoplasmic side</orientation>
    </subcellularLocation>
</comment>
<keyword evidence="3 4" id="KW-0472">Membrane</keyword>
<keyword evidence="1 4" id="KW-1003">Cell membrane</keyword>
<evidence type="ECO:0000256" key="4">
    <source>
        <dbReference type="HAMAP-Rule" id="MF_00695"/>
    </source>
</evidence>
<protein>
    <recommendedName>
        <fullName evidence="4">High frequency lysogenization protein HflD homolog</fullName>
    </recommendedName>
</protein>
<dbReference type="InterPro" id="IPR007451">
    <property type="entry name" value="HflD"/>
</dbReference>
<comment type="caution">
    <text evidence="5">The sequence shown here is derived from an EMBL/GenBank/DDBJ whole genome shotgun (WGS) entry which is preliminary data.</text>
</comment>
<evidence type="ECO:0000256" key="1">
    <source>
        <dbReference type="ARBA" id="ARBA00022475"/>
    </source>
</evidence>
<evidence type="ECO:0000256" key="2">
    <source>
        <dbReference type="ARBA" id="ARBA00022490"/>
    </source>
</evidence>
<dbReference type="AlphaFoldDB" id="A0A832J831"/>
<dbReference type="Pfam" id="PF04356">
    <property type="entry name" value="DUF489"/>
    <property type="match status" value="1"/>
</dbReference>
<dbReference type="PANTHER" id="PTHR38100">
    <property type="entry name" value="HIGH FREQUENCY LYSOGENIZATION PROTEIN HFLD"/>
    <property type="match status" value="1"/>
</dbReference>
<dbReference type="EMBL" id="DRNF01000020">
    <property type="protein sequence ID" value="HHJ80052.1"/>
    <property type="molecule type" value="Genomic_DNA"/>
</dbReference>
<reference evidence="5" key="1">
    <citation type="journal article" date="2020" name="mSystems">
        <title>Genome- and Community-Level Interaction Insights into Carbon Utilization and Element Cycling Functions of Hydrothermarchaeota in Hydrothermal Sediment.</title>
        <authorList>
            <person name="Zhou Z."/>
            <person name="Liu Y."/>
            <person name="Xu W."/>
            <person name="Pan J."/>
            <person name="Luo Z.H."/>
            <person name="Li M."/>
        </authorList>
    </citation>
    <scope>NUCLEOTIDE SEQUENCE [LARGE SCALE GENOMIC DNA]</scope>
    <source>
        <strain evidence="5">HyVt-505</strain>
    </source>
</reference>
<proteinExistence type="inferred from homology"/>